<dbReference type="GO" id="GO:0015562">
    <property type="term" value="F:efflux transmembrane transporter activity"/>
    <property type="evidence" value="ECO:0007669"/>
    <property type="project" value="TreeGrafter"/>
</dbReference>
<evidence type="ECO:0000313" key="2">
    <source>
        <dbReference type="EMBL" id="ALU41461.1"/>
    </source>
</evidence>
<proteinExistence type="inferred from homology"/>
<dbReference type="NCBIfam" id="TIGR01730">
    <property type="entry name" value="RND_mfp"/>
    <property type="match status" value="1"/>
</dbReference>
<dbReference type="EMBL" id="CP013611">
    <property type="protein sequence ID" value="ALU41461.1"/>
    <property type="molecule type" value="Genomic_DNA"/>
</dbReference>
<dbReference type="InterPro" id="IPR006143">
    <property type="entry name" value="RND_pump_MFP"/>
</dbReference>
<accession>A0A0U3HEU5</accession>
<dbReference type="PROSITE" id="PS51257">
    <property type="entry name" value="PROKAR_LIPOPROTEIN"/>
    <property type="match status" value="1"/>
</dbReference>
<dbReference type="RefSeq" id="WP_058794972.1">
    <property type="nucleotide sequence ID" value="NZ_CP013611.1"/>
</dbReference>
<dbReference type="KEGG" id="prr:AT705_00085"/>
<evidence type="ECO:0000256" key="1">
    <source>
        <dbReference type="ARBA" id="ARBA00009477"/>
    </source>
</evidence>
<dbReference type="Gene3D" id="2.40.30.170">
    <property type="match status" value="1"/>
</dbReference>
<organism evidence="2 3">
    <name type="scientific">Pseudoalteromonas rubra</name>
    <dbReference type="NCBI Taxonomy" id="43658"/>
    <lineage>
        <taxon>Bacteria</taxon>
        <taxon>Pseudomonadati</taxon>
        <taxon>Pseudomonadota</taxon>
        <taxon>Gammaproteobacteria</taxon>
        <taxon>Alteromonadales</taxon>
        <taxon>Pseudoalteromonadaceae</taxon>
        <taxon>Pseudoalteromonas</taxon>
    </lineage>
</organism>
<protein>
    <submittedName>
        <fullName evidence="2">RND transporter</fullName>
    </submittedName>
</protein>
<dbReference type="Gene3D" id="2.40.50.100">
    <property type="match status" value="1"/>
</dbReference>
<reference evidence="2 3" key="1">
    <citation type="submission" date="2015-12" db="EMBL/GenBank/DDBJ databases">
        <title>Complete genome sequence of Pseudoalteromonas rubra SCSIO 6842, harboring a conjugative plasmid.</title>
        <authorList>
            <person name="Li B."/>
            <person name="Wang X."/>
        </authorList>
    </citation>
    <scope>NUCLEOTIDE SEQUENCE [LARGE SCALE GENOMIC DNA]</scope>
    <source>
        <strain evidence="2 3">SCSIO 6842</strain>
    </source>
</reference>
<evidence type="ECO:0000313" key="3">
    <source>
        <dbReference type="Proteomes" id="UP000069015"/>
    </source>
</evidence>
<dbReference type="PANTHER" id="PTHR30469:SF12">
    <property type="entry name" value="MULTIDRUG RESISTANCE PROTEIN MDTA"/>
    <property type="match status" value="1"/>
</dbReference>
<name>A0A0U3HEU5_9GAMM</name>
<comment type="similarity">
    <text evidence="1">Belongs to the membrane fusion protein (MFP) (TC 8.A.1) family.</text>
</comment>
<dbReference type="GO" id="GO:1990281">
    <property type="term" value="C:efflux pump complex"/>
    <property type="evidence" value="ECO:0007669"/>
    <property type="project" value="TreeGrafter"/>
</dbReference>
<dbReference type="Gene3D" id="1.10.287.470">
    <property type="entry name" value="Helix hairpin bin"/>
    <property type="match status" value="1"/>
</dbReference>
<sequence length="390" mass="42690">MDTNKNKSFYHLVKHRSVVLLLVLLMGSSACVALVTLAKTPKEDQVQQTVLPQVSSTALVPVDHQTTLNLSGVLKPAEQTDVAFELSGKIAWLNAGFIEGGIIKKGDVLARLDPFDYQTQLLNKQAELALAQARLSEQIALADVAKKEWATSAHVTDLALRKPQVASARAHLKAAEAELAQAKKNLARTHYYAPYDALVAKRDTGLGQVIQAGQPLGQLVNLSYGELHVPVAQFDQPFLPPLPAADVRIAAGNNQRTGILSRHTGLLSDTTRMAYYVIRIDDPYALHSALPAIHFGQFLQAEIAGITLKNILKVPQEWVKNDTLWLLSPEQKLVQYSAKVLRREHSSVLISAPPQSDYQLVTQLPDYPQTGMQVRAPAPHTQLAVKGDIQ</sequence>
<dbReference type="PANTHER" id="PTHR30469">
    <property type="entry name" value="MULTIDRUG RESISTANCE PROTEIN MDTA"/>
    <property type="match status" value="1"/>
</dbReference>
<gene>
    <name evidence="2" type="ORF">AT705_00085</name>
</gene>
<dbReference type="AlphaFoldDB" id="A0A0U3HEU5"/>
<dbReference type="SUPFAM" id="SSF111369">
    <property type="entry name" value="HlyD-like secretion proteins"/>
    <property type="match status" value="1"/>
</dbReference>
<dbReference type="Proteomes" id="UP000069015">
    <property type="component" value="Chromosome 1"/>
</dbReference>